<reference evidence="14" key="1">
    <citation type="submission" date="2022-12" db="EMBL/GenBank/DDBJ databases">
        <title>Draft genome sequences of 22 rhizogenic Agrobacterium biovar 1 strains, the causative agent of hairy root disease.</title>
        <authorList>
            <person name="Kim N."/>
            <person name="Vargas P."/>
            <person name="Rediers H."/>
        </authorList>
    </citation>
    <scope>NUCLEOTIDE SEQUENCE</scope>
    <source>
        <strain evidence="14">ST15.13.006</strain>
    </source>
</reference>
<dbReference type="EMBL" id="JAPZLR010000015">
    <property type="protein sequence ID" value="MCZ7939769.1"/>
    <property type="molecule type" value="Genomic_DNA"/>
</dbReference>
<dbReference type="Pfam" id="PF02518">
    <property type="entry name" value="HATPase_c"/>
    <property type="match status" value="1"/>
</dbReference>
<protein>
    <recommendedName>
        <fullName evidence="3">histidine kinase</fullName>
        <ecNumber evidence="3">2.7.13.3</ecNumber>
    </recommendedName>
</protein>
<dbReference type="InterPro" id="IPR013727">
    <property type="entry name" value="2CSK_N"/>
</dbReference>
<feature type="domain" description="HAMP" evidence="13">
    <location>
        <begin position="197"/>
        <end position="248"/>
    </location>
</feature>
<dbReference type="PROSITE" id="PS50109">
    <property type="entry name" value="HIS_KIN"/>
    <property type="match status" value="1"/>
</dbReference>
<dbReference type="InterPro" id="IPR003660">
    <property type="entry name" value="HAMP_dom"/>
</dbReference>
<organism evidence="14 15">
    <name type="scientific">Agrobacterium salinitolerans</name>
    <dbReference type="NCBI Taxonomy" id="1183413"/>
    <lineage>
        <taxon>Bacteria</taxon>
        <taxon>Pseudomonadati</taxon>
        <taxon>Pseudomonadota</taxon>
        <taxon>Alphaproteobacteria</taxon>
        <taxon>Hyphomicrobiales</taxon>
        <taxon>Rhizobiaceae</taxon>
        <taxon>Rhizobium/Agrobacterium group</taxon>
        <taxon>Agrobacterium</taxon>
    </lineage>
</organism>
<sequence>MAWATNWFPMLAHRGSLFSRLMRRVGIVLALGAAAMITAALYYARAAADEAYDRLLLGAAFQMSEGLVVSDDKLTFQLPTSAFELLGLAQRDRIFYRVLDTEGETLTGYRDLGTPLEISHSRPAPLIENAVYRGVDVRMVTLSHAITINEETKWAYMMVAQTTEARRALISELMTRAIFIVSLMSLLALVGTAFAIRYSLRPVETLGEALASREPQDLTPLSVSVPGELWPFVASINHFIRRLDERVRLMQRYVADSAHQIRTPLTALSAQVSLINEERLAPEDRRHLERVRNRTSELSRLTNQLLNHAMVIHRVDSAQLAPLFLNEVARAAFRQAIPITIDPDIVVSFEPDEQQLQVMGDTLSLREAVANIIDNALRHGAETQLAVRVENCGDFGLIVIEDDGPGIPQADWESVTERFFSTRSQGPASGLGFAIAAEVARALGGRLGFREKTETDLFAVYLELPLIKQERP</sequence>
<evidence type="ECO:0000259" key="13">
    <source>
        <dbReference type="PROSITE" id="PS50885"/>
    </source>
</evidence>
<keyword evidence="7 14" id="KW-0418">Kinase</keyword>
<feature type="transmembrane region" description="Helical" evidence="11">
    <location>
        <begin position="177"/>
        <end position="198"/>
    </location>
</feature>
<dbReference type="RefSeq" id="WP_244614269.1">
    <property type="nucleotide sequence ID" value="NZ_JAPZLN010000004.1"/>
</dbReference>
<dbReference type="Gene3D" id="3.30.565.10">
    <property type="entry name" value="Histidine kinase-like ATPase, C-terminal domain"/>
    <property type="match status" value="1"/>
</dbReference>
<evidence type="ECO:0000256" key="3">
    <source>
        <dbReference type="ARBA" id="ARBA00012438"/>
    </source>
</evidence>
<dbReference type="CDD" id="cd00082">
    <property type="entry name" value="HisKA"/>
    <property type="match status" value="1"/>
</dbReference>
<dbReference type="SMART" id="SM00387">
    <property type="entry name" value="HATPase_c"/>
    <property type="match status" value="1"/>
</dbReference>
<keyword evidence="4" id="KW-0597">Phosphoprotein</keyword>
<keyword evidence="5" id="KW-0808">Transferase</keyword>
<keyword evidence="6 11" id="KW-0812">Transmembrane</keyword>
<evidence type="ECO:0000256" key="8">
    <source>
        <dbReference type="ARBA" id="ARBA00022989"/>
    </source>
</evidence>
<dbReference type="PANTHER" id="PTHR45436:SF1">
    <property type="entry name" value="SENSOR PROTEIN QSEC"/>
    <property type="match status" value="1"/>
</dbReference>
<dbReference type="InterPro" id="IPR003594">
    <property type="entry name" value="HATPase_dom"/>
</dbReference>
<evidence type="ECO:0000256" key="10">
    <source>
        <dbReference type="ARBA" id="ARBA00023136"/>
    </source>
</evidence>
<keyword evidence="9" id="KW-0902">Two-component regulatory system</keyword>
<dbReference type="GO" id="GO:0000155">
    <property type="term" value="F:phosphorelay sensor kinase activity"/>
    <property type="evidence" value="ECO:0007669"/>
    <property type="project" value="InterPro"/>
</dbReference>
<dbReference type="SMART" id="SM00388">
    <property type="entry name" value="HisKA"/>
    <property type="match status" value="1"/>
</dbReference>
<name>A0A9X3KRX2_9HYPH</name>
<evidence type="ECO:0000256" key="4">
    <source>
        <dbReference type="ARBA" id="ARBA00022553"/>
    </source>
</evidence>
<dbReference type="CDD" id="cd00075">
    <property type="entry name" value="HATPase"/>
    <property type="match status" value="1"/>
</dbReference>
<accession>A0A9X3KRX2</accession>
<dbReference type="InterPro" id="IPR005467">
    <property type="entry name" value="His_kinase_dom"/>
</dbReference>
<evidence type="ECO:0000256" key="11">
    <source>
        <dbReference type="SAM" id="Phobius"/>
    </source>
</evidence>
<dbReference type="AlphaFoldDB" id="A0A9X3KRX2"/>
<dbReference type="InterPro" id="IPR036097">
    <property type="entry name" value="HisK_dim/P_sf"/>
</dbReference>
<dbReference type="EC" id="2.7.13.3" evidence="3"/>
<feature type="transmembrane region" description="Helical" evidence="11">
    <location>
        <begin position="25"/>
        <end position="44"/>
    </location>
</feature>
<evidence type="ECO:0000256" key="7">
    <source>
        <dbReference type="ARBA" id="ARBA00022777"/>
    </source>
</evidence>
<dbReference type="SUPFAM" id="SSF47384">
    <property type="entry name" value="Homodimeric domain of signal transducing histidine kinase"/>
    <property type="match status" value="1"/>
</dbReference>
<dbReference type="Pfam" id="PF08521">
    <property type="entry name" value="2CSK_N"/>
    <property type="match status" value="1"/>
</dbReference>
<comment type="subcellular location">
    <subcellularLocation>
        <location evidence="2">Membrane</location>
    </subcellularLocation>
</comment>
<evidence type="ECO:0000256" key="6">
    <source>
        <dbReference type="ARBA" id="ARBA00022692"/>
    </source>
</evidence>
<dbReference type="Pfam" id="PF00512">
    <property type="entry name" value="HisKA"/>
    <property type="match status" value="1"/>
</dbReference>
<dbReference type="InterPro" id="IPR050428">
    <property type="entry name" value="TCS_sensor_his_kinase"/>
</dbReference>
<gene>
    <name evidence="14" type="ORF">O9X88_19665</name>
</gene>
<dbReference type="Gene3D" id="1.10.287.130">
    <property type="match status" value="1"/>
</dbReference>
<proteinExistence type="predicted"/>
<comment type="catalytic activity">
    <reaction evidence="1">
        <text>ATP + protein L-histidine = ADP + protein N-phospho-L-histidine.</text>
        <dbReference type="EC" id="2.7.13.3"/>
    </reaction>
</comment>
<evidence type="ECO:0000313" key="14">
    <source>
        <dbReference type="EMBL" id="MCZ7939769.1"/>
    </source>
</evidence>
<evidence type="ECO:0000256" key="5">
    <source>
        <dbReference type="ARBA" id="ARBA00022679"/>
    </source>
</evidence>
<feature type="domain" description="Histidine kinase" evidence="12">
    <location>
        <begin position="256"/>
        <end position="468"/>
    </location>
</feature>
<evidence type="ECO:0000256" key="2">
    <source>
        <dbReference type="ARBA" id="ARBA00004370"/>
    </source>
</evidence>
<dbReference type="InterPro" id="IPR004358">
    <property type="entry name" value="Sig_transdc_His_kin-like_C"/>
</dbReference>
<dbReference type="PROSITE" id="PS50885">
    <property type="entry name" value="HAMP"/>
    <property type="match status" value="1"/>
</dbReference>
<evidence type="ECO:0000259" key="12">
    <source>
        <dbReference type="PROSITE" id="PS50109"/>
    </source>
</evidence>
<comment type="caution">
    <text evidence="14">The sequence shown here is derived from an EMBL/GenBank/DDBJ whole genome shotgun (WGS) entry which is preliminary data.</text>
</comment>
<keyword evidence="8 11" id="KW-1133">Transmembrane helix</keyword>
<keyword evidence="10 11" id="KW-0472">Membrane</keyword>
<dbReference type="SUPFAM" id="SSF55874">
    <property type="entry name" value="ATPase domain of HSP90 chaperone/DNA topoisomerase II/histidine kinase"/>
    <property type="match status" value="1"/>
</dbReference>
<dbReference type="GeneID" id="79864201"/>
<dbReference type="PRINTS" id="PR00344">
    <property type="entry name" value="BCTRLSENSOR"/>
</dbReference>
<dbReference type="PANTHER" id="PTHR45436">
    <property type="entry name" value="SENSOR HISTIDINE KINASE YKOH"/>
    <property type="match status" value="1"/>
</dbReference>
<dbReference type="InterPro" id="IPR003661">
    <property type="entry name" value="HisK_dim/P_dom"/>
</dbReference>
<dbReference type="GO" id="GO:0005886">
    <property type="term" value="C:plasma membrane"/>
    <property type="evidence" value="ECO:0007669"/>
    <property type="project" value="TreeGrafter"/>
</dbReference>
<evidence type="ECO:0000256" key="1">
    <source>
        <dbReference type="ARBA" id="ARBA00000085"/>
    </source>
</evidence>
<dbReference type="InterPro" id="IPR036890">
    <property type="entry name" value="HATPase_C_sf"/>
</dbReference>
<dbReference type="Proteomes" id="UP001151018">
    <property type="component" value="Unassembled WGS sequence"/>
</dbReference>
<evidence type="ECO:0000256" key="9">
    <source>
        <dbReference type="ARBA" id="ARBA00023012"/>
    </source>
</evidence>
<evidence type="ECO:0000313" key="15">
    <source>
        <dbReference type="Proteomes" id="UP001151018"/>
    </source>
</evidence>